<name>A0AB39KYK6_9CAUL</name>
<keyword evidence="3" id="KW-0808">Transferase</keyword>
<dbReference type="EC" id="2.4.-.-" evidence="3"/>
<evidence type="ECO:0000313" key="3">
    <source>
        <dbReference type="EMBL" id="XDO98328.1"/>
    </source>
</evidence>
<protein>
    <submittedName>
        <fullName evidence="3">Glycosyltransferase family 2 protein</fullName>
        <ecNumber evidence="3">2.4.-.-</ecNumber>
    </submittedName>
</protein>
<dbReference type="SUPFAM" id="SSF53448">
    <property type="entry name" value="Nucleotide-diphospho-sugar transferases"/>
    <property type="match status" value="1"/>
</dbReference>
<accession>A0AB39KYK6</accession>
<evidence type="ECO:0000259" key="2">
    <source>
        <dbReference type="Pfam" id="PF00535"/>
    </source>
</evidence>
<dbReference type="CDD" id="cd02511">
    <property type="entry name" value="Beta4Glucosyltransferase"/>
    <property type="match status" value="1"/>
</dbReference>
<evidence type="ECO:0000256" key="1">
    <source>
        <dbReference type="ARBA" id="ARBA00038494"/>
    </source>
</evidence>
<dbReference type="PANTHER" id="PTHR43630">
    <property type="entry name" value="POLY-BETA-1,6-N-ACETYL-D-GLUCOSAMINE SYNTHASE"/>
    <property type="match status" value="1"/>
</dbReference>
<dbReference type="RefSeq" id="WP_369062141.1">
    <property type="nucleotide sequence ID" value="NZ_CP158375.1"/>
</dbReference>
<dbReference type="Pfam" id="PF00535">
    <property type="entry name" value="Glycos_transf_2"/>
    <property type="match status" value="1"/>
</dbReference>
<sequence length="323" mass="36600">MSIAVVILTYNEELHLARAIESVSSLSEQIFVVDSGSTDLTVDIARKYGATVLVHPFVNQAQQMRWALDNAQITAEWVMRLDADEVIESDLAIEISRDLPLLPADVGGVNLRRKHVFMGRWLRHGGRFPVTLLRIWRRGDAEIEQRWMDEHMVLTRGRTVTFYGGFADVNLQDLTHFTAKHNSYATREAIDVLSRKYDLAATDGADLLSSGNSSASASLKRWIKKNVYNRMPLWLGPLSYFLFRFVLQLGFLDGRPGVIYHGLQGGWYRFLVAAKVAQWDAELKTATGRNARLERLSRLTGYQLEKMSGFNFVVPKDGVQSHQ</sequence>
<dbReference type="PANTHER" id="PTHR43630:SF2">
    <property type="entry name" value="GLYCOSYLTRANSFERASE"/>
    <property type="match status" value="1"/>
</dbReference>
<reference evidence="3" key="1">
    <citation type="submission" date="2024-06" db="EMBL/GenBank/DDBJ databases">
        <title>Caulobacter inopinatus, sp. nov.</title>
        <authorList>
            <person name="Donachie S.P."/>
        </authorList>
    </citation>
    <scope>NUCLEOTIDE SEQUENCE</scope>
    <source>
        <strain evidence="3">73W</strain>
    </source>
</reference>
<dbReference type="EMBL" id="CP158375">
    <property type="protein sequence ID" value="XDO98328.1"/>
    <property type="molecule type" value="Genomic_DNA"/>
</dbReference>
<gene>
    <name evidence="3" type="ORF">ABOZ73_07910</name>
</gene>
<dbReference type="Gene3D" id="3.90.550.10">
    <property type="entry name" value="Spore Coat Polysaccharide Biosynthesis Protein SpsA, Chain A"/>
    <property type="match status" value="1"/>
</dbReference>
<proteinExistence type="inferred from homology"/>
<dbReference type="InterPro" id="IPR001173">
    <property type="entry name" value="Glyco_trans_2-like"/>
</dbReference>
<dbReference type="InterPro" id="IPR029044">
    <property type="entry name" value="Nucleotide-diphossugar_trans"/>
</dbReference>
<dbReference type="GO" id="GO:0016757">
    <property type="term" value="F:glycosyltransferase activity"/>
    <property type="evidence" value="ECO:0007669"/>
    <property type="project" value="UniProtKB-KW"/>
</dbReference>
<keyword evidence="3" id="KW-0328">Glycosyltransferase</keyword>
<dbReference type="AlphaFoldDB" id="A0AB39KYK6"/>
<feature type="domain" description="Glycosyltransferase 2-like" evidence="2">
    <location>
        <begin position="5"/>
        <end position="90"/>
    </location>
</feature>
<comment type="similarity">
    <text evidence="1">Belongs to the glycosyltransferase 2 family. WaaE/KdtX subfamily.</text>
</comment>
<organism evidence="3">
    <name type="scientific">Caulobacter sp. 73W</name>
    <dbReference type="NCBI Taxonomy" id="3161137"/>
    <lineage>
        <taxon>Bacteria</taxon>
        <taxon>Pseudomonadati</taxon>
        <taxon>Pseudomonadota</taxon>
        <taxon>Alphaproteobacteria</taxon>
        <taxon>Caulobacterales</taxon>
        <taxon>Caulobacteraceae</taxon>
        <taxon>Caulobacter</taxon>
    </lineage>
</organism>